<evidence type="ECO:0000313" key="7">
    <source>
        <dbReference type="Proteomes" id="UP000197138"/>
    </source>
</evidence>
<dbReference type="GO" id="GO:0005634">
    <property type="term" value="C:nucleus"/>
    <property type="evidence" value="ECO:0007669"/>
    <property type="project" value="UniProtKB-SubCell"/>
</dbReference>
<reference evidence="6 8" key="3">
    <citation type="submission" date="2017-11" db="EMBL/GenBank/DDBJ databases">
        <title>De-novo sequencing of pomegranate (Punica granatum L.) genome.</title>
        <authorList>
            <person name="Akparov Z."/>
            <person name="Amiraslanov A."/>
            <person name="Hajiyeva S."/>
            <person name="Abbasov M."/>
            <person name="Kaur K."/>
            <person name="Hamwieh A."/>
            <person name="Solovyev V."/>
            <person name="Salamov A."/>
            <person name="Braich B."/>
            <person name="Kosarev P."/>
            <person name="Mahmoud A."/>
            <person name="Hajiyev E."/>
            <person name="Babayeva S."/>
            <person name="Izzatullayeva V."/>
            <person name="Mammadov A."/>
            <person name="Mammadov A."/>
            <person name="Sharifova S."/>
            <person name="Ojaghi J."/>
            <person name="Eynullazada K."/>
            <person name="Bayramov B."/>
            <person name="Abdulazimova A."/>
            <person name="Shahmuradov I."/>
        </authorList>
    </citation>
    <scope>NUCLEOTIDE SEQUENCE [LARGE SCALE GENOMIC DNA]</scope>
    <source>
        <strain evidence="6">AG2017</strain>
        <strain evidence="8">cv. AG2017</strain>
        <tissue evidence="6">Leaf</tissue>
    </source>
</reference>
<gene>
    <name evidence="5" type="ORF">CDL15_Pgr025296</name>
    <name evidence="6" type="ORF">CRG98_021878</name>
</gene>
<dbReference type="InterPro" id="IPR036987">
    <property type="entry name" value="SRA-YDG_sf"/>
</dbReference>
<dbReference type="AlphaFoldDB" id="A0A218W9E8"/>
<dbReference type="InterPro" id="IPR051357">
    <property type="entry name" value="H3K9_HMTase_SUVAR3-9"/>
</dbReference>
<feature type="domain" description="YDG" evidence="4">
    <location>
        <begin position="159"/>
        <end position="307"/>
    </location>
</feature>
<comment type="subcellular location">
    <subcellularLocation>
        <location evidence="1">Chromosome</location>
        <location evidence="1">Centromere</location>
    </subcellularLocation>
    <subcellularLocation>
        <location evidence="3">Nucleus</location>
    </subcellularLocation>
</comment>
<dbReference type="STRING" id="22663.A0A218W9E8"/>
<evidence type="ECO:0000256" key="3">
    <source>
        <dbReference type="PROSITE-ProRule" id="PRU00358"/>
    </source>
</evidence>
<dbReference type="EMBL" id="MTKT01004939">
    <property type="protein sequence ID" value="OWM69109.1"/>
    <property type="molecule type" value="Genomic_DNA"/>
</dbReference>
<dbReference type="EMBL" id="PGOL01001490">
    <property type="protein sequence ID" value="PKI57811.1"/>
    <property type="molecule type" value="Genomic_DNA"/>
</dbReference>
<dbReference type="OrthoDB" id="5792673at2759"/>
<dbReference type="Proteomes" id="UP000233551">
    <property type="component" value="Unassembled WGS sequence"/>
</dbReference>
<evidence type="ECO:0000313" key="6">
    <source>
        <dbReference type="EMBL" id="PKI57811.1"/>
    </source>
</evidence>
<dbReference type="PANTHER" id="PTHR45660:SF46">
    <property type="entry name" value="HISTONE-LYSINE N-METHYLTRANSFERASE, H3 LYSINE-9 SPECIFIC SUVH6"/>
    <property type="match status" value="1"/>
</dbReference>
<proteinExistence type="predicted"/>
<protein>
    <recommendedName>
        <fullName evidence="4">YDG domain-containing protein</fullName>
    </recommendedName>
</protein>
<reference evidence="5" key="2">
    <citation type="submission" date="2017-06" db="EMBL/GenBank/DDBJ databases">
        <title>The pomegranate genome and the genomics of punicalagin biosynthesis.</title>
        <authorList>
            <person name="Xu C."/>
        </authorList>
    </citation>
    <scope>NUCLEOTIDE SEQUENCE [LARGE SCALE GENOMIC DNA]</scope>
    <source>
        <tissue evidence="5">Fresh leaf</tissue>
    </source>
</reference>
<sequence length="319" mass="35960">MEFTGHRANLARKFSMVVRDFPPGCGTRASECKREEVPKRKFLSTAEVVKRLPEKRLENPAKEVTAVVTYNPGLVASSSSRISGDRERVLETLQKFRAICKELALEKRASLGQKEKITRIDLKAWNKFKEKEGYAHGNGLVPGVVKKRKDGHKAEPLMGGVPGVEIGDKFYYRVELKLVGLHRHFEAGIDYTKEDGDKLVTSIIASSNADDMNNADELTYVGEGGISTHDKFHEDQKLVRGNRAMKNSIRAQNPIRVMRKVTASVSDRELITSTHEVYVYDGLYVAQSYRESQGDHGRLIFKFKLKRIPGQPPIARYRG</sequence>
<dbReference type="Gene3D" id="2.30.280.10">
    <property type="entry name" value="SRA-YDG"/>
    <property type="match status" value="1"/>
</dbReference>
<dbReference type="GO" id="GO:0042054">
    <property type="term" value="F:histone methyltransferase activity"/>
    <property type="evidence" value="ECO:0007669"/>
    <property type="project" value="TreeGrafter"/>
</dbReference>
<accession>A0A218W9E8</accession>
<evidence type="ECO:0000256" key="1">
    <source>
        <dbReference type="ARBA" id="ARBA00004584"/>
    </source>
</evidence>
<name>A0A218W9E8_PUNGR</name>
<keyword evidence="8" id="KW-1185">Reference proteome</keyword>
<evidence type="ECO:0000313" key="5">
    <source>
        <dbReference type="EMBL" id="OWM69109.1"/>
    </source>
</evidence>
<evidence type="ECO:0000313" key="8">
    <source>
        <dbReference type="Proteomes" id="UP000233551"/>
    </source>
</evidence>
<dbReference type="GeneID" id="116210067"/>
<dbReference type="InterPro" id="IPR003105">
    <property type="entry name" value="SRA_YDG"/>
</dbReference>
<keyword evidence="2 3" id="KW-0539">Nucleus</keyword>
<dbReference type="GO" id="GO:0000775">
    <property type="term" value="C:chromosome, centromeric region"/>
    <property type="evidence" value="ECO:0007669"/>
    <property type="project" value="UniProtKB-SubCell"/>
</dbReference>
<evidence type="ECO:0000256" key="2">
    <source>
        <dbReference type="ARBA" id="ARBA00023242"/>
    </source>
</evidence>
<dbReference type="SMART" id="SM00466">
    <property type="entry name" value="SRA"/>
    <property type="match status" value="1"/>
</dbReference>
<reference evidence="7" key="1">
    <citation type="journal article" date="2017" name="Plant J.">
        <title>The pomegranate (Punica granatum L.) genome and the genomics of punicalagin biosynthesis.</title>
        <authorList>
            <person name="Qin G."/>
            <person name="Xu C."/>
            <person name="Ming R."/>
            <person name="Tang H."/>
            <person name="Guyot R."/>
            <person name="Kramer E.M."/>
            <person name="Hu Y."/>
            <person name="Yi X."/>
            <person name="Qi Y."/>
            <person name="Xu X."/>
            <person name="Gao Z."/>
            <person name="Pan H."/>
            <person name="Jian J."/>
            <person name="Tian Y."/>
            <person name="Yue Z."/>
            <person name="Xu Y."/>
        </authorList>
    </citation>
    <scope>NUCLEOTIDE SEQUENCE [LARGE SCALE GENOMIC DNA]</scope>
    <source>
        <strain evidence="7">cv. Dabenzi</strain>
    </source>
</reference>
<dbReference type="SUPFAM" id="SSF88697">
    <property type="entry name" value="PUA domain-like"/>
    <property type="match status" value="1"/>
</dbReference>
<comment type="caution">
    <text evidence="5">The sequence shown here is derived from an EMBL/GenBank/DDBJ whole genome shotgun (WGS) entry which is preliminary data.</text>
</comment>
<dbReference type="PROSITE" id="PS51015">
    <property type="entry name" value="YDG"/>
    <property type="match status" value="1"/>
</dbReference>
<dbReference type="Proteomes" id="UP000197138">
    <property type="component" value="Unassembled WGS sequence"/>
</dbReference>
<dbReference type="GO" id="GO:0003690">
    <property type="term" value="F:double-stranded DNA binding"/>
    <property type="evidence" value="ECO:0007669"/>
    <property type="project" value="TreeGrafter"/>
</dbReference>
<evidence type="ECO:0000259" key="4">
    <source>
        <dbReference type="PROSITE" id="PS51015"/>
    </source>
</evidence>
<dbReference type="Pfam" id="PF02182">
    <property type="entry name" value="SAD_SRA"/>
    <property type="match status" value="1"/>
</dbReference>
<organism evidence="5 7">
    <name type="scientific">Punica granatum</name>
    <name type="common">Pomegranate</name>
    <dbReference type="NCBI Taxonomy" id="22663"/>
    <lineage>
        <taxon>Eukaryota</taxon>
        <taxon>Viridiplantae</taxon>
        <taxon>Streptophyta</taxon>
        <taxon>Embryophyta</taxon>
        <taxon>Tracheophyta</taxon>
        <taxon>Spermatophyta</taxon>
        <taxon>Magnoliopsida</taxon>
        <taxon>eudicotyledons</taxon>
        <taxon>Gunneridae</taxon>
        <taxon>Pentapetalae</taxon>
        <taxon>rosids</taxon>
        <taxon>malvids</taxon>
        <taxon>Myrtales</taxon>
        <taxon>Lythraceae</taxon>
        <taxon>Punica</taxon>
    </lineage>
</organism>
<dbReference type="InterPro" id="IPR015947">
    <property type="entry name" value="PUA-like_sf"/>
</dbReference>
<dbReference type="PANTHER" id="PTHR45660">
    <property type="entry name" value="HISTONE-LYSINE N-METHYLTRANSFERASE SETMAR"/>
    <property type="match status" value="1"/>
</dbReference>